<dbReference type="InterPro" id="IPR012340">
    <property type="entry name" value="NA-bd_OB-fold"/>
</dbReference>
<name>A0A8H7VUM6_9FUNG</name>
<accession>A0A8H7VUM6</accession>
<dbReference type="GO" id="GO:0003697">
    <property type="term" value="F:single-stranded DNA binding"/>
    <property type="evidence" value="ECO:0007669"/>
    <property type="project" value="InterPro"/>
</dbReference>
<dbReference type="Proteomes" id="UP000613177">
    <property type="component" value="Unassembled WGS sequence"/>
</dbReference>
<comment type="subcellular location">
    <subcellularLocation>
        <location evidence="2">Mitochondrion</location>
    </subcellularLocation>
</comment>
<dbReference type="InterPro" id="IPR011344">
    <property type="entry name" value="ssDNA-bd"/>
</dbReference>
<keyword evidence="4" id="KW-1185">Reference proteome</keyword>
<dbReference type="SUPFAM" id="SSF50249">
    <property type="entry name" value="Nucleic acid-binding proteins"/>
    <property type="match status" value="1"/>
</dbReference>
<evidence type="ECO:0000313" key="3">
    <source>
        <dbReference type="EMBL" id="KAG2233750.1"/>
    </source>
</evidence>
<evidence type="ECO:0000256" key="2">
    <source>
        <dbReference type="PIRNR" id="PIRNR002070"/>
    </source>
</evidence>
<dbReference type="PANTHER" id="PTHR10302">
    <property type="entry name" value="SINGLE-STRANDED DNA-BINDING PROTEIN"/>
    <property type="match status" value="1"/>
</dbReference>
<protein>
    <recommendedName>
        <fullName evidence="2">Single-stranded DNA-binding protein</fullName>
    </recommendedName>
</protein>
<dbReference type="GO" id="GO:0006264">
    <property type="term" value="P:mitochondrial DNA replication"/>
    <property type="evidence" value="ECO:0007669"/>
    <property type="project" value="TreeGrafter"/>
</dbReference>
<reference evidence="3" key="1">
    <citation type="submission" date="2021-01" db="EMBL/GenBank/DDBJ databases">
        <title>Metabolic potential, ecology and presence of endohyphal bacteria is reflected in genomic diversity of Mucoromycotina.</title>
        <authorList>
            <person name="Muszewska A."/>
            <person name="Okrasinska A."/>
            <person name="Steczkiewicz K."/>
            <person name="Drgas O."/>
            <person name="Orlowska M."/>
            <person name="Perlinska-Lenart U."/>
            <person name="Aleksandrzak-Piekarczyk T."/>
            <person name="Szatraj K."/>
            <person name="Zielenkiewicz U."/>
            <person name="Pilsyk S."/>
            <person name="Malc E."/>
            <person name="Mieczkowski P."/>
            <person name="Kruszewska J.S."/>
            <person name="Biernat P."/>
            <person name="Pawlowska J."/>
        </authorList>
    </citation>
    <scope>NUCLEOTIDE SEQUENCE</scope>
    <source>
        <strain evidence="3">WA0000018081</strain>
    </source>
</reference>
<evidence type="ECO:0000256" key="1">
    <source>
        <dbReference type="ARBA" id="ARBA00023125"/>
    </source>
</evidence>
<dbReference type="GO" id="GO:0042645">
    <property type="term" value="C:mitochondrial nucleoid"/>
    <property type="evidence" value="ECO:0007669"/>
    <property type="project" value="TreeGrafter"/>
</dbReference>
<dbReference type="EMBL" id="JAEPRE010000070">
    <property type="protein sequence ID" value="KAG2233750.1"/>
    <property type="molecule type" value="Genomic_DNA"/>
</dbReference>
<dbReference type="PANTHER" id="PTHR10302:SF0">
    <property type="entry name" value="SINGLE-STRANDED DNA-BINDING PROTEIN, MITOCHONDRIAL"/>
    <property type="match status" value="1"/>
</dbReference>
<dbReference type="Gene3D" id="2.40.50.140">
    <property type="entry name" value="Nucleic acid-binding proteins"/>
    <property type="match status" value="1"/>
</dbReference>
<dbReference type="InterPro" id="IPR000424">
    <property type="entry name" value="Primosome_PriB/ssb"/>
</dbReference>
<comment type="caution">
    <text evidence="3">The sequence shown here is derived from an EMBL/GenBank/DDBJ whole genome shotgun (WGS) entry which is preliminary data.</text>
</comment>
<evidence type="ECO:0000313" key="4">
    <source>
        <dbReference type="Proteomes" id="UP000613177"/>
    </source>
</evidence>
<proteinExistence type="inferred from homology"/>
<dbReference type="AlphaFoldDB" id="A0A8H7VUM6"/>
<organism evidence="3 4">
    <name type="scientific">Thamnidium elegans</name>
    <dbReference type="NCBI Taxonomy" id="101142"/>
    <lineage>
        <taxon>Eukaryota</taxon>
        <taxon>Fungi</taxon>
        <taxon>Fungi incertae sedis</taxon>
        <taxon>Mucoromycota</taxon>
        <taxon>Mucoromycotina</taxon>
        <taxon>Mucoromycetes</taxon>
        <taxon>Mucorales</taxon>
        <taxon>Mucorineae</taxon>
        <taxon>Mucoraceae</taxon>
        <taxon>Thamnidium</taxon>
    </lineage>
</organism>
<sequence>MSAFLRPITHSVKFARSFSASATRSDLNKVTLIGRIGADPTTNDVGERHVTNYTLATSDTRPDKEGNLIKRTQWHRIAYWQSAEWFSKVKKGDLVYVEGNIRYNDYMDKDGNPRTKTEINQTAFKLLNPSRNKDEDDEDS</sequence>
<dbReference type="PROSITE" id="PS50935">
    <property type="entry name" value="SSB"/>
    <property type="match status" value="1"/>
</dbReference>
<dbReference type="PIRSF" id="PIRSF002070">
    <property type="entry name" value="SSB"/>
    <property type="match status" value="1"/>
</dbReference>
<gene>
    <name evidence="3" type="ORF">INT48_002236</name>
</gene>
<keyword evidence="2" id="KW-0496">Mitochondrion</keyword>
<dbReference type="HAMAP" id="MF_00984">
    <property type="entry name" value="SSB"/>
    <property type="match status" value="1"/>
</dbReference>
<keyword evidence="1 2" id="KW-0238">DNA-binding</keyword>
<dbReference type="NCBIfam" id="TIGR00621">
    <property type="entry name" value="ssb"/>
    <property type="match status" value="1"/>
</dbReference>
<dbReference type="CDD" id="cd04496">
    <property type="entry name" value="SSB_OBF"/>
    <property type="match status" value="1"/>
</dbReference>
<dbReference type="Pfam" id="PF00436">
    <property type="entry name" value="SSB"/>
    <property type="match status" value="1"/>
</dbReference>